<accession>A0A5C3KI62</accession>
<sequence>VEDELFCVARNELAASSEVFSDMFLLPTAEGLADGRDKSNAVFLEGQKKSDFLALLKVIYPTSSLEFRIGLSKEEWIGVLKLSTMWDMKEIRDFSIKMLQERHDLSAVDMIQLARACSIGSWLKQGAVRLAESDESMPLQTLTDLGWETAAIVLSIRD</sequence>
<name>A0A5C3KI62_COPMA</name>
<dbReference type="SUPFAM" id="SSF54695">
    <property type="entry name" value="POZ domain"/>
    <property type="match status" value="1"/>
</dbReference>
<dbReference type="InterPro" id="IPR000210">
    <property type="entry name" value="BTB/POZ_dom"/>
</dbReference>
<dbReference type="Gene3D" id="3.30.710.10">
    <property type="entry name" value="Potassium Channel Kv1.1, Chain A"/>
    <property type="match status" value="1"/>
</dbReference>
<dbReference type="OrthoDB" id="2593747at2759"/>
<dbReference type="EMBL" id="ML210338">
    <property type="protein sequence ID" value="TFK19493.1"/>
    <property type="molecule type" value="Genomic_DNA"/>
</dbReference>
<feature type="domain" description="BTB" evidence="1">
    <location>
        <begin position="1"/>
        <end position="101"/>
    </location>
</feature>
<dbReference type="AlphaFoldDB" id="A0A5C3KI62"/>
<dbReference type="Proteomes" id="UP000307440">
    <property type="component" value="Unassembled WGS sequence"/>
</dbReference>
<protein>
    <recommendedName>
        <fullName evidence="1">BTB domain-containing protein</fullName>
    </recommendedName>
</protein>
<organism evidence="2 3">
    <name type="scientific">Coprinopsis marcescibilis</name>
    <name type="common">Agaric fungus</name>
    <name type="synonym">Psathyrella marcescibilis</name>
    <dbReference type="NCBI Taxonomy" id="230819"/>
    <lineage>
        <taxon>Eukaryota</taxon>
        <taxon>Fungi</taxon>
        <taxon>Dikarya</taxon>
        <taxon>Basidiomycota</taxon>
        <taxon>Agaricomycotina</taxon>
        <taxon>Agaricomycetes</taxon>
        <taxon>Agaricomycetidae</taxon>
        <taxon>Agaricales</taxon>
        <taxon>Agaricineae</taxon>
        <taxon>Psathyrellaceae</taxon>
        <taxon>Coprinopsis</taxon>
    </lineage>
</organism>
<dbReference type="InterPro" id="IPR011333">
    <property type="entry name" value="SKP1/BTB/POZ_sf"/>
</dbReference>
<keyword evidence="3" id="KW-1185">Reference proteome</keyword>
<feature type="non-terminal residue" evidence="2">
    <location>
        <position position="1"/>
    </location>
</feature>
<dbReference type="CDD" id="cd18186">
    <property type="entry name" value="BTB_POZ_ZBTB_KLHL-like"/>
    <property type="match status" value="1"/>
</dbReference>
<reference evidence="2 3" key="1">
    <citation type="journal article" date="2019" name="Nat. Ecol. Evol.">
        <title>Megaphylogeny resolves global patterns of mushroom evolution.</title>
        <authorList>
            <person name="Varga T."/>
            <person name="Krizsan K."/>
            <person name="Foldi C."/>
            <person name="Dima B."/>
            <person name="Sanchez-Garcia M."/>
            <person name="Sanchez-Ramirez S."/>
            <person name="Szollosi G.J."/>
            <person name="Szarkandi J.G."/>
            <person name="Papp V."/>
            <person name="Albert L."/>
            <person name="Andreopoulos W."/>
            <person name="Angelini C."/>
            <person name="Antonin V."/>
            <person name="Barry K.W."/>
            <person name="Bougher N.L."/>
            <person name="Buchanan P."/>
            <person name="Buyck B."/>
            <person name="Bense V."/>
            <person name="Catcheside P."/>
            <person name="Chovatia M."/>
            <person name="Cooper J."/>
            <person name="Damon W."/>
            <person name="Desjardin D."/>
            <person name="Finy P."/>
            <person name="Geml J."/>
            <person name="Haridas S."/>
            <person name="Hughes K."/>
            <person name="Justo A."/>
            <person name="Karasinski D."/>
            <person name="Kautmanova I."/>
            <person name="Kiss B."/>
            <person name="Kocsube S."/>
            <person name="Kotiranta H."/>
            <person name="LaButti K.M."/>
            <person name="Lechner B.E."/>
            <person name="Liimatainen K."/>
            <person name="Lipzen A."/>
            <person name="Lukacs Z."/>
            <person name="Mihaltcheva S."/>
            <person name="Morgado L.N."/>
            <person name="Niskanen T."/>
            <person name="Noordeloos M.E."/>
            <person name="Ohm R.A."/>
            <person name="Ortiz-Santana B."/>
            <person name="Ovrebo C."/>
            <person name="Racz N."/>
            <person name="Riley R."/>
            <person name="Savchenko A."/>
            <person name="Shiryaev A."/>
            <person name="Soop K."/>
            <person name="Spirin V."/>
            <person name="Szebenyi C."/>
            <person name="Tomsovsky M."/>
            <person name="Tulloss R.E."/>
            <person name="Uehling J."/>
            <person name="Grigoriev I.V."/>
            <person name="Vagvolgyi C."/>
            <person name="Papp T."/>
            <person name="Martin F.M."/>
            <person name="Miettinen O."/>
            <person name="Hibbett D.S."/>
            <person name="Nagy L.G."/>
        </authorList>
    </citation>
    <scope>NUCLEOTIDE SEQUENCE [LARGE SCALE GENOMIC DNA]</scope>
    <source>
        <strain evidence="2 3">CBS 121175</strain>
    </source>
</reference>
<gene>
    <name evidence="2" type="ORF">FA15DRAFT_561720</name>
</gene>
<feature type="non-terminal residue" evidence="2">
    <location>
        <position position="158"/>
    </location>
</feature>
<proteinExistence type="predicted"/>
<evidence type="ECO:0000313" key="2">
    <source>
        <dbReference type="EMBL" id="TFK19493.1"/>
    </source>
</evidence>
<evidence type="ECO:0000259" key="1">
    <source>
        <dbReference type="Pfam" id="PF00651"/>
    </source>
</evidence>
<evidence type="ECO:0000313" key="3">
    <source>
        <dbReference type="Proteomes" id="UP000307440"/>
    </source>
</evidence>
<dbReference type="Pfam" id="PF00651">
    <property type="entry name" value="BTB"/>
    <property type="match status" value="1"/>
</dbReference>